<evidence type="ECO:0000256" key="1">
    <source>
        <dbReference type="SAM" id="MobiDB-lite"/>
    </source>
</evidence>
<dbReference type="RefSeq" id="WP_203002101.1">
    <property type="nucleotide sequence ID" value="NZ_JADWYU010000103.1"/>
</dbReference>
<proteinExistence type="predicted"/>
<dbReference type="Proteomes" id="UP000604475">
    <property type="component" value="Unassembled WGS sequence"/>
</dbReference>
<evidence type="ECO:0000313" key="3">
    <source>
        <dbReference type="Proteomes" id="UP000604475"/>
    </source>
</evidence>
<dbReference type="AlphaFoldDB" id="A0A937UM94"/>
<organism evidence="2 3">
    <name type="scientific">Frankia nepalensis</name>
    <dbReference type="NCBI Taxonomy" id="1836974"/>
    <lineage>
        <taxon>Bacteria</taxon>
        <taxon>Bacillati</taxon>
        <taxon>Actinomycetota</taxon>
        <taxon>Actinomycetes</taxon>
        <taxon>Frankiales</taxon>
        <taxon>Frankiaceae</taxon>
        <taxon>Frankia</taxon>
    </lineage>
</organism>
<evidence type="ECO:0000313" key="2">
    <source>
        <dbReference type="EMBL" id="MBL7628649.1"/>
    </source>
</evidence>
<protein>
    <submittedName>
        <fullName evidence="2">Uncharacterized protein</fullName>
    </submittedName>
</protein>
<reference evidence="2" key="1">
    <citation type="submission" date="2020-12" db="EMBL/GenBank/DDBJ databases">
        <title>Genomic characterization of non-nitrogen-fixing Frankia strains.</title>
        <authorList>
            <person name="Carlos-Shanley C."/>
            <person name="Guerra T."/>
            <person name="Hahn D."/>
        </authorList>
    </citation>
    <scope>NUCLEOTIDE SEQUENCE</scope>
    <source>
        <strain evidence="2">CN6</strain>
    </source>
</reference>
<accession>A0A937UM94</accession>
<name>A0A937UM94_9ACTN</name>
<gene>
    <name evidence="2" type="ORF">I7412_16110</name>
</gene>
<sequence length="197" mass="19696">MISSVELAPLRAALRLVQRDLDAGSPSGPGLDAEPGAEGLDAGGEAVVAGTGRFRLVATEQGVFVALPDGRFWVGGAGALPLADPRGEHADSAAATVAVAMGAQECLSELLWHRWPRCPEHGATLRAETADGEAVWCCGVGHRVAAVGGLARAMTRPPASPGTGVPAAVQDERPGPDAAGAAGVDADGANGTEPEVV</sequence>
<comment type="caution">
    <text evidence="2">The sequence shown here is derived from an EMBL/GenBank/DDBJ whole genome shotgun (WGS) entry which is preliminary data.</text>
</comment>
<feature type="compositionally biased region" description="Low complexity" evidence="1">
    <location>
        <begin position="177"/>
        <end position="189"/>
    </location>
</feature>
<dbReference type="EMBL" id="JAEACQ010000193">
    <property type="protein sequence ID" value="MBL7628649.1"/>
    <property type="molecule type" value="Genomic_DNA"/>
</dbReference>
<keyword evidence="3" id="KW-1185">Reference proteome</keyword>
<feature type="region of interest" description="Disordered" evidence="1">
    <location>
        <begin position="155"/>
        <end position="197"/>
    </location>
</feature>